<evidence type="ECO:0000256" key="2">
    <source>
        <dbReference type="ARBA" id="ARBA00022821"/>
    </source>
</evidence>
<feature type="region of interest" description="Disordered" evidence="7">
    <location>
        <begin position="37"/>
        <end position="80"/>
    </location>
</feature>
<dbReference type="Proteomes" id="UP001630127">
    <property type="component" value="Unassembled WGS sequence"/>
</dbReference>
<keyword evidence="6" id="KW-0539">Nucleus</keyword>
<evidence type="ECO:0000313" key="10">
    <source>
        <dbReference type="Proteomes" id="UP001630127"/>
    </source>
</evidence>
<accession>A0ABD2YH76</accession>
<evidence type="ECO:0000259" key="8">
    <source>
        <dbReference type="PROSITE" id="PS51032"/>
    </source>
</evidence>
<evidence type="ECO:0000256" key="7">
    <source>
        <dbReference type="SAM" id="MobiDB-lite"/>
    </source>
</evidence>
<dbReference type="InterPro" id="IPR001471">
    <property type="entry name" value="AP2/ERF_dom"/>
</dbReference>
<feature type="compositionally biased region" description="Basic and acidic residues" evidence="7">
    <location>
        <begin position="45"/>
        <end position="67"/>
    </location>
</feature>
<sequence length="268" mass="30007">MCGGAIISGELPGNRGRKLSTKELWAEFDTISQFWGFNPSSDQSAENKKTDDKNKLLKKGASDEKKINQKNARKSKYRGIRQRPWGKWAAEIRDPQKGVRVWLGTFNTAEEAARAYDEAAKRIRGEKAKLNFVAADDDQPPTIPPPEPLAKRRCIIPEPPATHYSDQLHNSLESIGPTPPVMDSGFQTNQPYYPVPTQVTNQEECELFGDDQFSSLESFLGLEPETTTTTTTSSQFGGMISKAESVEFSWMMDDLVDTTPKQPNNLQY</sequence>
<dbReference type="PANTHER" id="PTHR31190">
    <property type="entry name" value="DNA-BINDING DOMAIN"/>
    <property type="match status" value="1"/>
</dbReference>
<dbReference type="SMART" id="SM00380">
    <property type="entry name" value="AP2"/>
    <property type="match status" value="1"/>
</dbReference>
<evidence type="ECO:0000256" key="3">
    <source>
        <dbReference type="ARBA" id="ARBA00023015"/>
    </source>
</evidence>
<protein>
    <recommendedName>
        <fullName evidence="8">AP2/ERF domain-containing protein</fullName>
    </recommendedName>
</protein>
<organism evidence="9 10">
    <name type="scientific">Cinchona calisaya</name>
    <dbReference type="NCBI Taxonomy" id="153742"/>
    <lineage>
        <taxon>Eukaryota</taxon>
        <taxon>Viridiplantae</taxon>
        <taxon>Streptophyta</taxon>
        <taxon>Embryophyta</taxon>
        <taxon>Tracheophyta</taxon>
        <taxon>Spermatophyta</taxon>
        <taxon>Magnoliopsida</taxon>
        <taxon>eudicotyledons</taxon>
        <taxon>Gunneridae</taxon>
        <taxon>Pentapetalae</taxon>
        <taxon>asterids</taxon>
        <taxon>lamiids</taxon>
        <taxon>Gentianales</taxon>
        <taxon>Rubiaceae</taxon>
        <taxon>Cinchonoideae</taxon>
        <taxon>Cinchoneae</taxon>
        <taxon>Cinchona</taxon>
    </lineage>
</organism>
<keyword evidence="10" id="KW-1185">Reference proteome</keyword>
<dbReference type="GO" id="GO:0005634">
    <property type="term" value="C:nucleus"/>
    <property type="evidence" value="ECO:0007669"/>
    <property type="project" value="UniProtKB-SubCell"/>
</dbReference>
<dbReference type="Gene3D" id="3.30.730.10">
    <property type="entry name" value="AP2/ERF domain"/>
    <property type="match status" value="1"/>
</dbReference>
<dbReference type="InterPro" id="IPR044808">
    <property type="entry name" value="ERF_plant"/>
</dbReference>
<evidence type="ECO:0000256" key="5">
    <source>
        <dbReference type="ARBA" id="ARBA00023163"/>
    </source>
</evidence>
<reference evidence="9 10" key="1">
    <citation type="submission" date="2024-11" db="EMBL/GenBank/DDBJ databases">
        <title>A near-complete genome assembly of Cinchona calisaya.</title>
        <authorList>
            <person name="Lian D.C."/>
            <person name="Zhao X.W."/>
            <person name="Wei L."/>
        </authorList>
    </citation>
    <scope>NUCLEOTIDE SEQUENCE [LARGE SCALE GENOMIC DNA]</scope>
    <source>
        <tissue evidence="9">Nenye</tissue>
    </source>
</reference>
<proteinExistence type="predicted"/>
<dbReference type="EMBL" id="JBJUIK010000013">
    <property type="protein sequence ID" value="KAL3505684.1"/>
    <property type="molecule type" value="Genomic_DNA"/>
</dbReference>
<comment type="caution">
    <text evidence="9">The sequence shown here is derived from an EMBL/GenBank/DDBJ whole genome shotgun (WGS) entry which is preliminary data.</text>
</comment>
<keyword evidence="4" id="KW-0238">DNA-binding</keyword>
<dbReference type="PRINTS" id="PR00367">
    <property type="entry name" value="ETHRSPELEMNT"/>
</dbReference>
<dbReference type="FunFam" id="3.30.730.10:FF:000001">
    <property type="entry name" value="Ethylene-responsive transcription factor 2"/>
    <property type="match status" value="1"/>
</dbReference>
<dbReference type="CDD" id="cd00018">
    <property type="entry name" value="AP2"/>
    <property type="match status" value="1"/>
</dbReference>
<feature type="domain" description="AP2/ERF" evidence="8">
    <location>
        <begin position="76"/>
        <end position="133"/>
    </location>
</feature>
<dbReference type="GO" id="GO:0003677">
    <property type="term" value="F:DNA binding"/>
    <property type="evidence" value="ECO:0007669"/>
    <property type="project" value="UniProtKB-KW"/>
</dbReference>
<name>A0ABD2YH76_9GENT</name>
<comment type="subcellular location">
    <subcellularLocation>
        <location evidence="1">Nucleus</location>
    </subcellularLocation>
</comment>
<dbReference type="Pfam" id="PF00847">
    <property type="entry name" value="AP2"/>
    <property type="match status" value="1"/>
</dbReference>
<evidence type="ECO:0000256" key="1">
    <source>
        <dbReference type="ARBA" id="ARBA00004123"/>
    </source>
</evidence>
<keyword evidence="3" id="KW-0805">Transcription regulation</keyword>
<dbReference type="PANTHER" id="PTHR31190:SF142">
    <property type="entry name" value="ETHYLENE-RESPONSIVE TRANSCRIPTION FACTOR RAP2-3"/>
    <property type="match status" value="1"/>
</dbReference>
<dbReference type="PROSITE" id="PS51032">
    <property type="entry name" value="AP2_ERF"/>
    <property type="match status" value="1"/>
</dbReference>
<dbReference type="GO" id="GO:0006952">
    <property type="term" value="P:defense response"/>
    <property type="evidence" value="ECO:0007669"/>
    <property type="project" value="UniProtKB-KW"/>
</dbReference>
<dbReference type="SUPFAM" id="SSF54171">
    <property type="entry name" value="DNA-binding domain"/>
    <property type="match status" value="1"/>
</dbReference>
<dbReference type="InterPro" id="IPR016177">
    <property type="entry name" value="DNA-bd_dom_sf"/>
</dbReference>
<evidence type="ECO:0000313" key="9">
    <source>
        <dbReference type="EMBL" id="KAL3505684.1"/>
    </source>
</evidence>
<keyword evidence="2" id="KW-0611">Plant defense</keyword>
<evidence type="ECO:0000256" key="6">
    <source>
        <dbReference type="ARBA" id="ARBA00023242"/>
    </source>
</evidence>
<feature type="compositionally biased region" description="Basic residues" evidence="7">
    <location>
        <begin position="71"/>
        <end position="80"/>
    </location>
</feature>
<keyword evidence="5" id="KW-0804">Transcription</keyword>
<dbReference type="AlphaFoldDB" id="A0ABD2YH76"/>
<evidence type="ECO:0000256" key="4">
    <source>
        <dbReference type="ARBA" id="ARBA00023125"/>
    </source>
</evidence>
<dbReference type="InterPro" id="IPR036955">
    <property type="entry name" value="AP2/ERF_dom_sf"/>
</dbReference>
<gene>
    <name evidence="9" type="ORF">ACH5RR_031066</name>
</gene>